<dbReference type="Gene3D" id="1.10.10.800">
    <property type="match status" value="1"/>
</dbReference>
<dbReference type="SUPFAM" id="SSF53474">
    <property type="entry name" value="alpha/beta-Hydrolases"/>
    <property type="match status" value="1"/>
</dbReference>
<feature type="signal peptide" evidence="1">
    <location>
        <begin position="1"/>
        <end position="44"/>
    </location>
</feature>
<gene>
    <name evidence="3" type="ORF">AERO8C_150291</name>
</gene>
<evidence type="ECO:0000259" key="2">
    <source>
        <dbReference type="Pfam" id="PF02129"/>
    </source>
</evidence>
<dbReference type="Proteomes" id="UP000439123">
    <property type="component" value="Unassembled WGS sequence"/>
</dbReference>
<dbReference type="PANTHER" id="PTHR47751">
    <property type="entry name" value="SUPERFAMILY HYDROLASE, PUTATIVE (AFU_ORTHOLOGUE AFUA_2G16580)-RELATED"/>
    <property type="match status" value="1"/>
</dbReference>
<dbReference type="AlphaFoldDB" id="A0A653KVZ9"/>
<dbReference type="InterPro" id="IPR029058">
    <property type="entry name" value="AB_hydrolase_fold"/>
</dbReference>
<evidence type="ECO:0000313" key="4">
    <source>
        <dbReference type="Proteomes" id="UP000439123"/>
    </source>
</evidence>
<proteinExistence type="predicted"/>
<evidence type="ECO:0000256" key="1">
    <source>
        <dbReference type="SAM" id="SignalP"/>
    </source>
</evidence>
<feature type="domain" description="Xaa-Pro dipeptidyl-peptidase-like" evidence="2">
    <location>
        <begin position="64"/>
        <end position="229"/>
    </location>
</feature>
<keyword evidence="3" id="KW-0378">Hydrolase</keyword>
<accession>A0A653KVZ9</accession>
<dbReference type="Gene3D" id="3.40.50.1820">
    <property type="entry name" value="alpha/beta hydrolase"/>
    <property type="match status" value="1"/>
</dbReference>
<name>A0A653KVZ9_AERVE</name>
<organism evidence="3 4">
    <name type="scientific">Aeromonas veronii</name>
    <dbReference type="NCBI Taxonomy" id="654"/>
    <lineage>
        <taxon>Bacteria</taxon>
        <taxon>Pseudomonadati</taxon>
        <taxon>Pseudomonadota</taxon>
        <taxon>Gammaproteobacteria</taxon>
        <taxon>Aeromonadales</taxon>
        <taxon>Aeromonadaceae</taxon>
        <taxon>Aeromonas</taxon>
    </lineage>
</organism>
<dbReference type="InterPro" id="IPR000383">
    <property type="entry name" value="Xaa-Pro-like_dom"/>
</dbReference>
<evidence type="ECO:0000313" key="3">
    <source>
        <dbReference type="EMBL" id="VXA83643.1"/>
    </source>
</evidence>
<protein>
    <submittedName>
        <fullName evidence="3">Alpha/beta hydrolase</fullName>
    </submittedName>
</protein>
<sequence>MSVVMFYSVKQYVFINQEKRKMKLKTISAFMFGLSAIASFNSFADINYELQPGINKVNFLSENTRISGNLFLPKDFNPAKKYPAIVVITPASGVKEQTAGIYAKKMAEKGYVTLAFDHRTYGESGGMPRGMENAPMKVEDIKNAISFIRSIPGVDDERVAELGLCSGAGYGLQTAYQDSRVKSLAVVSAFIDFTDYGMGGATQYANMLNGSPVKQYQQQIKWASDARQKYFETGEVLYVDGIPAAGSGLGEFWDQAADYYRNSKRGGAVATYTPKRAAISLDSRYAFNPTEHIELLEGKPFMAIIGSEALSAPFSKIAVERAKQKKIDATLFTIKGAGHFDLYDQDKYVNQAVIKLDEFYKKTIF</sequence>
<reference evidence="3 4" key="1">
    <citation type="submission" date="2019-10" db="EMBL/GenBank/DDBJ databases">
        <authorList>
            <person name="Karimi E."/>
        </authorList>
    </citation>
    <scope>NUCLEOTIDE SEQUENCE [LARGE SCALE GENOMIC DNA]</scope>
    <source>
        <strain evidence="3">Aeromonas sp. 8C</strain>
    </source>
</reference>
<feature type="chain" id="PRO_5024803736" evidence="1">
    <location>
        <begin position="45"/>
        <end position="365"/>
    </location>
</feature>
<dbReference type="EMBL" id="CABWLC010000007">
    <property type="protein sequence ID" value="VXA83643.1"/>
    <property type="molecule type" value="Genomic_DNA"/>
</dbReference>
<dbReference type="GO" id="GO:0016787">
    <property type="term" value="F:hydrolase activity"/>
    <property type="evidence" value="ECO:0007669"/>
    <property type="project" value="UniProtKB-KW"/>
</dbReference>
<keyword evidence="1" id="KW-0732">Signal</keyword>
<dbReference type="Pfam" id="PF02129">
    <property type="entry name" value="Peptidase_S15"/>
    <property type="match status" value="1"/>
</dbReference>
<dbReference type="PANTHER" id="PTHR47751:SF1">
    <property type="entry name" value="SUPERFAMILY HYDROLASE, PUTATIVE (AFU_ORTHOLOGUE AFUA_2G16580)-RELATED"/>
    <property type="match status" value="1"/>
</dbReference>
<dbReference type="InterPro" id="IPR051411">
    <property type="entry name" value="Polyketide_trans_af380"/>
</dbReference>